<accession>A0A0X3V5Q5</accession>
<dbReference type="Proteomes" id="UP000053923">
    <property type="component" value="Unassembled WGS sequence"/>
</dbReference>
<proteinExistence type="predicted"/>
<evidence type="ECO:0000313" key="1">
    <source>
        <dbReference type="EMBL" id="KUL40133.1"/>
    </source>
</evidence>
<protein>
    <submittedName>
        <fullName evidence="1">Uncharacterized protein</fullName>
    </submittedName>
</protein>
<comment type="caution">
    <text evidence="1">The sequence shown here is derived from an EMBL/GenBank/DDBJ whole genome shotgun (WGS) entry which is preliminary data.</text>
</comment>
<reference evidence="2" key="1">
    <citation type="submission" date="2015-10" db="EMBL/GenBank/DDBJ databases">
        <authorList>
            <person name="Ju K.-S."/>
            <person name="Doroghazi J.R."/>
            <person name="Metcalf W.W."/>
        </authorList>
    </citation>
    <scope>NUCLEOTIDE SEQUENCE [LARGE SCALE GENOMIC DNA]</scope>
    <source>
        <strain evidence="2">NRRL 3151</strain>
    </source>
</reference>
<sequence>MVDCGRLWSGEPYPVADPVATSNRLDGYTQTAYDALDLPNAELDNDSPGAGAEARGDGCHYRGLRHLGKQISDSPPGVPGVVSVHTEWALKGVPEAEALAAMRRAREELTRQGWRVTDSMNKPYWRYLVLKPSGSDDEVRIWTYPRGRLKVAAYADCARYPPGTRLDNLDAPVLPRQVAPTQLRG</sequence>
<evidence type="ECO:0000313" key="2">
    <source>
        <dbReference type="Proteomes" id="UP000053923"/>
    </source>
</evidence>
<keyword evidence="2" id="KW-1185">Reference proteome</keyword>
<gene>
    <name evidence="1" type="ORF">ADL12_14085</name>
</gene>
<dbReference type="EMBL" id="LLZG01000085">
    <property type="protein sequence ID" value="KUL40133.1"/>
    <property type="molecule type" value="Genomic_DNA"/>
</dbReference>
<name>A0A0X3V5Q5_9ACTN</name>
<organism evidence="1 2">
    <name type="scientific">Streptomyces regalis</name>
    <dbReference type="NCBI Taxonomy" id="68262"/>
    <lineage>
        <taxon>Bacteria</taxon>
        <taxon>Bacillati</taxon>
        <taxon>Actinomycetota</taxon>
        <taxon>Actinomycetes</taxon>
        <taxon>Kitasatosporales</taxon>
        <taxon>Streptomycetaceae</taxon>
        <taxon>Streptomyces</taxon>
    </lineage>
</organism>
<dbReference type="AlphaFoldDB" id="A0A0X3V5Q5"/>